<dbReference type="HOGENOM" id="CLU_010457_2_0_1"/>
<dbReference type="Proteomes" id="UP000054097">
    <property type="component" value="Unassembled WGS sequence"/>
</dbReference>
<evidence type="ECO:0000313" key="4">
    <source>
        <dbReference type="EMBL" id="KIM26318.1"/>
    </source>
</evidence>
<dbReference type="EMBL" id="KN824307">
    <property type="protein sequence ID" value="KIM26318.1"/>
    <property type="molecule type" value="Genomic_DNA"/>
</dbReference>
<gene>
    <name evidence="4" type="ORF">M408DRAFT_72909</name>
</gene>
<evidence type="ECO:0000259" key="2">
    <source>
        <dbReference type="Pfam" id="PF13598"/>
    </source>
</evidence>
<organism evidence="4 5">
    <name type="scientific">Serendipita vermifera MAFF 305830</name>
    <dbReference type="NCBI Taxonomy" id="933852"/>
    <lineage>
        <taxon>Eukaryota</taxon>
        <taxon>Fungi</taxon>
        <taxon>Dikarya</taxon>
        <taxon>Basidiomycota</taxon>
        <taxon>Agaricomycotina</taxon>
        <taxon>Agaricomycetes</taxon>
        <taxon>Sebacinales</taxon>
        <taxon>Serendipitaceae</taxon>
        <taxon>Serendipita</taxon>
    </lineage>
</organism>
<dbReference type="PANTHER" id="PTHR31005:SF8">
    <property type="entry name" value="DUF4139 DOMAIN-CONTAINING PROTEIN"/>
    <property type="match status" value="1"/>
</dbReference>
<evidence type="ECO:0000259" key="3">
    <source>
        <dbReference type="Pfam" id="PF13600"/>
    </source>
</evidence>
<accession>A0A0C2WIX1</accession>
<feature type="domain" description="DUF4140" evidence="3">
    <location>
        <begin position="19"/>
        <end position="115"/>
    </location>
</feature>
<evidence type="ECO:0000313" key="5">
    <source>
        <dbReference type="Proteomes" id="UP000054097"/>
    </source>
</evidence>
<reference evidence="4 5" key="1">
    <citation type="submission" date="2014-04" db="EMBL/GenBank/DDBJ databases">
        <authorList>
            <consortium name="DOE Joint Genome Institute"/>
            <person name="Kuo A."/>
            <person name="Zuccaro A."/>
            <person name="Kohler A."/>
            <person name="Nagy L.G."/>
            <person name="Floudas D."/>
            <person name="Copeland A."/>
            <person name="Barry K.W."/>
            <person name="Cichocki N."/>
            <person name="Veneault-Fourrey C."/>
            <person name="LaButti K."/>
            <person name="Lindquist E.A."/>
            <person name="Lipzen A."/>
            <person name="Lundell T."/>
            <person name="Morin E."/>
            <person name="Murat C."/>
            <person name="Sun H."/>
            <person name="Tunlid A."/>
            <person name="Henrissat B."/>
            <person name="Grigoriev I.V."/>
            <person name="Hibbett D.S."/>
            <person name="Martin F."/>
            <person name="Nordberg H.P."/>
            <person name="Cantor M.N."/>
            <person name="Hua S.X."/>
        </authorList>
    </citation>
    <scope>NUCLEOTIDE SEQUENCE [LARGE SCALE GENOMIC DNA]</scope>
    <source>
        <strain evidence="4 5">MAFF 305830</strain>
    </source>
</reference>
<sequence>MHLTTTHKLDAGSTPVHTVTIFRSDVAEVIRKFTISLKTGDNIVEISHLPHTMVTESLRVAGIGQAMLSDVVCTTPKTGAAKGGHAGKSDGLIKLEEERALLLGQKRVIDYQANILVNYAYSMRSEHVSPEDMLNFLQNFNALGEQSAQADVEFQAKLRALDKKIEKEINDPVAEHDNSHLRNIKVKLTINAEENHVAEISLTYLVKKASWYPVFDLRATTGADGKPKTKLTLHYRATVSQMTGEDWTDAILNLSTASPSSFGTYIPQLMGLRVVPKPALFGQKPVFGQTSQAPNNASPFGGTSGFGAFGSTAPTGGFGSTAPTSGGLFGSSTSTTAAFGQPATSTSLFGQPASNPPQPASQPTVDPPVPTEDLARVALTSEESEEPLPDMEIPNAVAKGNSLAANFQVKGNANIRSGGSNHKVAIAILNFEAKIQTVVVPRSVAGAHLHCTIHNTTKETHLLPGNMGVYLDDGYISNSAVPHVAPGDSFKCSLGRDNSVGVTFEQKTKPLYTPVHQFAENRDRMLYTVQVILKNKGENPIKGVIVRDVVPTSEGTALKVVLTKPTGLAEAAEGKDIGVGTGIKARWCVAKGEKGGMKDGHMQWTVDLDKWESKTLVLEWEVVGPLGRNWMLETHEPIKI</sequence>
<dbReference type="STRING" id="933852.A0A0C2WIX1"/>
<reference evidence="5" key="2">
    <citation type="submission" date="2015-01" db="EMBL/GenBank/DDBJ databases">
        <title>Evolutionary Origins and Diversification of the Mycorrhizal Mutualists.</title>
        <authorList>
            <consortium name="DOE Joint Genome Institute"/>
            <consortium name="Mycorrhizal Genomics Consortium"/>
            <person name="Kohler A."/>
            <person name="Kuo A."/>
            <person name="Nagy L.G."/>
            <person name="Floudas D."/>
            <person name="Copeland A."/>
            <person name="Barry K.W."/>
            <person name="Cichocki N."/>
            <person name="Veneault-Fourrey C."/>
            <person name="LaButti K."/>
            <person name="Lindquist E.A."/>
            <person name="Lipzen A."/>
            <person name="Lundell T."/>
            <person name="Morin E."/>
            <person name="Murat C."/>
            <person name="Riley R."/>
            <person name="Ohm R."/>
            <person name="Sun H."/>
            <person name="Tunlid A."/>
            <person name="Henrissat B."/>
            <person name="Grigoriev I.V."/>
            <person name="Hibbett D.S."/>
            <person name="Martin F."/>
        </authorList>
    </citation>
    <scope>NUCLEOTIDE SEQUENCE [LARGE SCALE GENOMIC DNA]</scope>
    <source>
        <strain evidence="5">MAFF 305830</strain>
    </source>
</reference>
<protein>
    <recommendedName>
        <fullName evidence="6">DUF4139 domain-containing protein</fullName>
    </recommendedName>
</protein>
<feature type="domain" description="DUF4139" evidence="2">
    <location>
        <begin position="200"/>
        <end position="622"/>
    </location>
</feature>
<dbReference type="NCBIfam" id="TIGR02231">
    <property type="entry name" value="mucoidy inhibitor MuiA family protein"/>
    <property type="match status" value="2"/>
</dbReference>
<proteinExistence type="predicted"/>
<name>A0A0C2WIX1_SERVB</name>
<keyword evidence="5" id="KW-1185">Reference proteome</keyword>
<feature type="region of interest" description="Disordered" evidence="1">
    <location>
        <begin position="332"/>
        <end position="370"/>
    </location>
</feature>
<dbReference type="Pfam" id="PF13600">
    <property type="entry name" value="DUF4140"/>
    <property type="match status" value="1"/>
</dbReference>
<dbReference type="InterPro" id="IPR025554">
    <property type="entry name" value="DUF4140"/>
</dbReference>
<dbReference type="InterPro" id="IPR011935">
    <property type="entry name" value="CHP02231"/>
</dbReference>
<dbReference type="InterPro" id="IPR037291">
    <property type="entry name" value="DUF4139"/>
</dbReference>
<dbReference type="PANTHER" id="PTHR31005">
    <property type="entry name" value="DUF4139 DOMAIN-CONTAINING PROTEIN"/>
    <property type="match status" value="1"/>
</dbReference>
<dbReference type="AlphaFoldDB" id="A0A0C2WIX1"/>
<feature type="compositionally biased region" description="Pro residues" evidence="1">
    <location>
        <begin position="354"/>
        <end position="370"/>
    </location>
</feature>
<evidence type="ECO:0000256" key="1">
    <source>
        <dbReference type="SAM" id="MobiDB-lite"/>
    </source>
</evidence>
<dbReference type="Pfam" id="PF13598">
    <property type="entry name" value="DUF4139"/>
    <property type="match status" value="1"/>
</dbReference>
<dbReference type="OrthoDB" id="10068793at2759"/>
<evidence type="ECO:0008006" key="6">
    <source>
        <dbReference type="Google" id="ProtNLM"/>
    </source>
</evidence>